<evidence type="ECO:0000313" key="2">
    <source>
        <dbReference type="EMBL" id="BFO21166.1"/>
    </source>
</evidence>
<sequence>MPVNNAAVSAADTPSEATVSRRRFTVTSPPSVDPIDVVPVVGAEPGVLSNGVTRQPRRLSVLLSLGEASLP</sequence>
<reference evidence="2" key="1">
    <citation type="submission" date="2024-06" db="EMBL/GenBank/DDBJ databases">
        <authorList>
            <consortium name="consrtm"/>
            <person name="Uemura M."/>
            <person name="Terahara T."/>
        </authorList>
    </citation>
    <scope>NUCLEOTIDE SEQUENCE</scope>
    <source>
        <strain evidence="2">KM77-8</strain>
    </source>
</reference>
<accession>A0AAT9HVY8</accession>
<protein>
    <submittedName>
        <fullName evidence="2">Uncharacterized protein</fullName>
    </submittedName>
</protein>
<dbReference type="EMBL" id="AP035768">
    <property type="protein sequence ID" value="BFO21166.1"/>
    <property type="molecule type" value="Genomic_DNA"/>
</dbReference>
<name>A0AAT9HVY8_9ACTN</name>
<proteinExistence type="predicted"/>
<dbReference type="AlphaFoldDB" id="A0AAT9HVY8"/>
<gene>
    <name evidence="2" type="ORF">SHKM778_75540</name>
</gene>
<organism evidence="2">
    <name type="scientific">Streptomyces haneummycinicus</name>
    <dbReference type="NCBI Taxonomy" id="3074435"/>
    <lineage>
        <taxon>Bacteria</taxon>
        <taxon>Bacillati</taxon>
        <taxon>Actinomycetota</taxon>
        <taxon>Actinomycetes</taxon>
        <taxon>Kitasatosporales</taxon>
        <taxon>Streptomycetaceae</taxon>
        <taxon>Streptomyces</taxon>
    </lineage>
</organism>
<feature type="region of interest" description="Disordered" evidence="1">
    <location>
        <begin position="1"/>
        <end position="26"/>
    </location>
</feature>
<reference evidence="2" key="2">
    <citation type="submission" date="2024-07" db="EMBL/GenBank/DDBJ databases">
        <title>Streptomyces haneummycinica sp. nov., a new antibiotic-producing actinobacterium isolated from marine sediment.</title>
        <authorList>
            <person name="Uemura M."/>
            <person name="Hamada M."/>
            <person name="Hirano S."/>
            <person name="Kobayashi K."/>
            <person name="Ohshiro T."/>
            <person name="Kobayashi T."/>
            <person name="Terahara T."/>
        </authorList>
    </citation>
    <scope>NUCLEOTIDE SEQUENCE</scope>
    <source>
        <strain evidence="2">KM77-8</strain>
    </source>
</reference>
<evidence type="ECO:0000256" key="1">
    <source>
        <dbReference type="SAM" id="MobiDB-lite"/>
    </source>
</evidence>